<sequence>MSAIPIRPTSTHATKPSGSTVPVVRSQLSYSVSSRRAPAAARVPRLDRMPAYDNLRNMVGEIECGVAGIPSTHRPRDRRTAVSKTPPSLRHDRVGAGLNDRFYRPDGSGSSRRQPLASDVRPPALVSSRSQSPAQTLQQMAQSASPDPLRSNPPLADGRLVLPSTRYLSFAQRASLAMAQAACPPPLDDLPLPLPRIPSVHGAGRRSARQIVQWRQPGPSRLANIDWEAEDDE</sequence>
<dbReference type="Proteomes" id="UP000007796">
    <property type="component" value="Unassembled WGS sequence"/>
</dbReference>
<name>F0XI70_GROCL</name>
<reference evidence="2 3" key="1">
    <citation type="journal article" date="2011" name="Proc. Natl. Acad. Sci. U.S.A.">
        <title>Genome and transcriptome analyses of the mountain pine beetle-fungal symbiont Grosmannia clavigera, a lodgepole pine pathogen.</title>
        <authorList>
            <person name="DiGuistini S."/>
            <person name="Wang Y."/>
            <person name="Liao N.Y."/>
            <person name="Taylor G."/>
            <person name="Tanguay P."/>
            <person name="Feau N."/>
            <person name="Henrissat B."/>
            <person name="Chan S.K."/>
            <person name="Hesse-Orce U."/>
            <person name="Alamouti S.M."/>
            <person name="Tsui C.K.M."/>
            <person name="Docking R.T."/>
            <person name="Levasseur A."/>
            <person name="Haridas S."/>
            <person name="Robertson G."/>
            <person name="Birol I."/>
            <person name="Holt R.A."/>
            <person name="Marra M.A."/>
            <person name="Hamelin R.C."/>
            <person name="Hirst M."/>
            <person name="Jones S.J.M."/>
            <person name="Bohlmann J."/>
            <person name="Breuil C."/>
        </authorList>
    </citation>
    <scope>NUCLEOTIDE SEQUENCE [LARGE SCALE GENOMIC DNA]</scope>
    <source>
        <strain evidence="3">kw1407 / UAMH 11150</strain>
    </source>
</reference>
<gene>
    <name evidence="2" type="ORF">CMQ_2725</name>
</gene>
<feature type="compositionally biased region" description="Polar residues" evidence="1">
    <location>
        <begin position="8"/>
        <end position="20"/>
    </location>
</feature>
<dbReference type="RefSeq" id="XP_014172278.1">
    <property type="nucleotide sequence ID" value="XM_014316803.1"/>
</dbReference>
<feature type="region of interest" description="Disordered" evidence="1">
    <location>
        <begin position="67"/>
        <end position="158"/>
    </location>
</feature>
<feature type="compositionally biased region" description="Polar residues" evidence="1">
    <location>
        <begin position="127"/>
        <end position="145"/>
    </location>
</feature>
<evidence type="ECO:0000313" key="3">
    <source>
        <dbReference type="Proteomes" id="UP000007796"/>
    </source>
</evidence>
<feature type="region of interest" description="Disordered" evidence="1">
    <location>
        <begin position="1"/>
        <end position="22"/>
    </location>
</feature>
<dbReference type="AlphaFoldDB" id="F0XI70"/>
<organism evidence="3">
    <name type="scientific">Grosmannia clavigera (strain kw1407 / UAMH 11150)</name>
    <name type="common">Blue stain fungus</name>
    <name type="synonym">Graphiocladiella clavigera</name>
    <dbReference type="NCBI Taxonomy" id="655863"/>
    <lineage>
        <taxon>Eukaryota</taxon>
        <taxon>Fungi</taxon>
        <taxon>Dikarya</taxon>
        <taxon>Ascomycota</taxon>
        <taxon>Pezizomycotina</taxon>
        <taxon>Sordariomycetes</taxon>
        <taxon>Sordariomycetidae</taxon>
        <taxon>Ophiostomatales</taxon>
        <taxon>Ophiostomataceae</taxon>
        <taxon>Leptographium</taxon>
    </lineage>
</organism>
<accession>F0XI70</accession>
<dbReference type="HOGENOM" id="CLU_1190027_0_0_1"/>
<dbReference type="EMBL" id="GL629769">
    <property type="protein sequence ID" value="EFX02796.1"/>
    <property type="molecule type" value="Genomic_DNA"/>
</dbReference>
<keyword evidence="3" id="KW-1185">Reference proteome</keyword>
<proteinExistence type="predicted"/>
<evidence type="ECO:0000256" key="1">
    <source>
        <dbReference type="SAM" id="MobiDB-lite"/>
    </source>
</evidence>
<evidence type="ECO:0000313" key="2">
    <source>
        <dbReference type="EMBL" id="EFX02796.1"/>
    </source>
</evidence>
<dbReference type="InParanoid" id="F0XI70"/>
<dbReference type="GeneID" id="25975746"/>
<protein>
    <submittedName>
        <fullName evidence="2">Uncharacterized protein</fullName>
    </submittedName>
</protein>